<evidence type="ECO:0000313" key="4">
    <source>
        <dbReference type="Proteomes" id="UP000681967"/>
    </source>
</evidence>
<dbReference type="EMBL" id="CAJOBJ010123053">
    <property type="protein sequence ID" value="CAF4685761.1"/>
    <property type="molecule type" value="Genomic_DNA"/>
</dbReference>
<proteinExistence type="predicted"/>
<dbReference type="Proteomes" id="UP000681967">
    <property type="component" value="Unassembled WGS sequence"/>
</dbReference>
<evidence type="ECO:0000313" key="3">
    <source>
        <dbReference type="EMBL" id="CAF5220014.1"/>
    </source>
</evidence>
<dbReference type="Proteomes" id="UP000676336">
    <property type="component" value="Unassembled WGS sequence"/>
</dbReference>
<sequence length="79" mass="9253">DIISQVQASMLNPFRKQFGQLTIYRIRLHFKKNQCEPNKTKKCSSNLDNNNDLRPFEQQIWPAYMGINGDCHANNRLSI</sequence>
<feature type="non-terminal residue" evidence="1">
    <location>
        <position position="1"/>
    </location>
</feature>
<gene>
    <name evidence="1" type="ORF">BYL167_LOCUS33501</name>
    <name evidence="2" type="ORF">GIL414_LOCUS42459</name>
    <name evidence="3" type="ORF">SMN809_LOCUS81689</name>
</gene>
<dbReference type="AlphaFoldDB" id="A0A8S2WHW4"/>
<dbReference type="EMBL" id="CAJOBH010065239">
    <property type="protein sequence ID" value="CAF4445095.1"/>
    <property type="molecule type" value="Genomic_DNA"/>
</dbReference>
<protein>
    <submittedName>
        <fullName evidence="1">Uncharacterized protein</fullName>
    </submittedName>
</protein>
<organism evidence="1 4">
    <name type="scientific">Rotaria magnacalcarata</name>
    <dbReference type="NCBI Taxonomy" id="392030"/>
    <lineage>
        <taxon>Eukaryota</taxon>
        <taxon>Metazoa</taxon>
        <taxon>Spiralia</taxon>
        <taxon>Gnathifera</taxon>
        <taxon>Rotifera</taxon>
        <taxon>Eurotatoria</taxon>
        <taxon>Bdelloidea</taxon>
        <taxon>Philodinida</taxon>
        <taxon>Philodinidae</taxon>
        <taxon>Rotaria</taxon>
    </lineage>
</organism>
<evidence type="ECO:0000313" key="1">
    <source>
        <dbReference type="EMBL" id="CAF4445095.1"/>
    </source>
</evidence>
<name>A0A8S2WHW4_9BILA</name>
<evidence type="ECO:0000313" key="2">
    <source>
        <dbReference type="EMBL" id="CAF4685761.1"/>
    </source>
</evidence>
<reference evidence="1" key="1">
    <citation type="submission" date="2021-02" db="EMBL/GenBank/DDBJ databases">
        <authorList>
            <person name="Nowell W R."/>
        </authorList>
    </citation>
    <scope>NUCLEOTIDE SEQUENCE</scope>
</reference>
<dbReference type="EMBL" id="CAJOBI010349151">
    <property type="protein sequence ID" value="CAF5220014.1"/>
    <property type="molecule type" value="Genomic_DNA"/>
</dbReference>
<comment type="caution">
    <text evidence="1">The sequence shown here is derived from an EMBL/GenBank/DDBJ whole genome shotgun (WGS) entry which is preliminary data.</text>
</comment>
<accession>A0A8S2WHW4</accession>
<dbReference type="Proteomes" id="UP000681720">
    <property type="component" value="Unassembled WGS sequence"/>
</dbReference>